<dbReference type="FunFam" id="2.30.38.10:FF:000001">
    <property type="entry name" value="Non-ribosomal peptide synthetase PvdI"/>
    <property type="match status" value="1"/>
</dbReference>
<proteinExistence type="inferred from homology"/>
<evidence type="ECO:0000313" key="8">
    <source>
        <dbReference type="EMBL" id="GHO91983.1"/>
    </source>
</evidence>
<dbReference type="Gene3D" id="2.30.38.10">
    <property type="entry name" value="Luciferase, Domain 3"/>
    <property type="match status" value="1"/>
</dbReference>
<dbReference type="GO" id="GO:0044550">
    <property type="term" value="P:secondary metabolite biosynthetic process"/>
    <property type="evidence" value="ECO:0007669"/>
    <property type="project" value="UniProtKB-ARBA"/>
</dbReference>
<dbReference type="Pfam" id="PF00668">
    <property type="entry name" value="Condensation"/>
    <property type="match status" value="1"/>
</dbReference>
<dbReference type="Gene3D" id="3.40.50.980">
    <property type="match status" value="2"/>
</dbReference>
<comment type="similarity">
    <text evidence="2">Belongs to the ATP-dependent AMP-binding enzyme family.</text>
</comment>
<feature type="region of interest" description="Disordered" evidence="6">
    <location>
        <begin position="29"/>
        <end position="54"/>
    </location>
</feature>
<dbReference type="RefSeq" id="WP_220202846.1">
    <property type="nucleotide sequence ID" value="NZ_BNJK01000001.1"/>
</dbReference>
<dbReference type="SUPFAM" id="SSF52777">
    <property type="entry name" value="CoA-dependent acyltransferases"/>
    <property type="match status" value="2"/>
</dbReference>
<dbReference type="GO" id="GO:0004315">
    <property type="term" value="F:3-oxoacyl-[acyl-carrier-protein] synthase activity"/>
    <property type="evidence" value="ECO:0007669"/>
    <property type="project" value="InterPro"/>
</dbReference>
<feature type="region of interest" description="Disordered" evidence="6">
    <location>
        <begin position="1127"/>
        <end position="1155"/>
    </location>
</feature>
<dbReference type="NCBIfam" id="TIGR01733">
    <property type="entry name" value="AA-adenyl-dom"/>
    <property type="match status" value="1"/>
</dbReference>
<dbReference type="PROSITE" id="PS00455">
    <property type="entry name" value="AMP_BINDING"/>
    <property type="match status" value="1"/>
</dbReference>
<dbReference type="SUPFAM" id="SSF47336">
    <property type="entry name" value="ACP-like"/>
    <property type="match status" value="1"/>
</dbReference>
<dbReference type="GO" id="GO:0006633">
    <property type="term" value="P:fatty acid biosynthetic process"/>
    <property type="evidence" value="ECO:0007669"/>
    <property type="project" value="InterPro"/>
</dbReference>
<organism evidence="8 9">
    <name type="scientific">Reticulibacter mediterranei</name>
    <dbReference type="NCBI Taxonomy" id="2778369"/>
    <lineage>
        <taxon>Bacteria</taxon>
        <taxon>Bacillati</taxon>
        <taxon>Chloroflexota</taxon>
        <taxon>Ktedonobacteria</taxon>
        <taxon>Ktedonobacterales</taxon>
        <taxon>Reticulibacteraceae</taxon>
        <taxon>Reticulibacter</taxon>
    </lineage>
</organism>
<dbReference type="Gene3D" id="3.30.559.10">
    <property type="entry name" value="Chloramphenicol acetyltransferase-like domain"/>
    <property type="match status" value="1"/>
</dbReference>
<dbReference type="SUPFAM" id="SSF53901">
    <property type="entry name" value="Thiolase-like"/>
    <property type="match status" value="2"/>
</dbReference>
<feature type="domain" description="Carrier" evidence="7">
    <location>
        <begin position="1054"/>
        <end position="1128"/>
    </location>
</feature>
<dbReference type="InterPro" id="IPR013751">
    <property type="entry name" value="ACP_syn_III_N"/>
</dbReference>
<dbReference type="FunFam" id="3.40.50.12780:FF:000012">
    <property type="entry name" value="Non-ribosomal peptide synthetase"/>
    <property type="match status" value="1"/>
</dbReference>
<dbReference type="Pfam" id="PF08541">
    <property type="entry name" value="ACP_syn_III_C"/>
    <property type="match status" value="2"/>
</dbReference>
<dbReference type="InterPro" id="IPR020845">
    <property type="entry name" value="AMP-binding_CS"/>
</dbReference>
<dbReference type="GO" id="GO:0031177">
    <property type="term" value="F:phosphopantetheine binding"/>
    <property type="evidence" value="ECO:0007669"/>
    <property type="project" value="TreeGrafter"/>
</dbReference>
<dbReference type="GO" id="GO:0043041">
    <property type="term" value="P:amino acid activation for nonribosomal peptide biosynthetic process"/>
    <property type="evidence" value="ECO:0007669"/>
    <property type="project" value="TreeGrafter"/>
</dbReference>
<dbReference type="InterPro" id="IPR009081">
    <property type="entry name" value="PP-bd_ACP"/>
</dbReference>
<evidence type="ECO:0000256" key="4">
    <source>
        <dbReference type="ARBA" id="ARBA00022553"/>
    </source>
</evidence>
<accession>A0A8J3IEA2</accession>
<evidence type="ECO:0000256" key="2">
    <source>
        <dbReference type="ARBA" id="ARBA00006432"/>
    </source>
</evidence>
<dbReference type="EMBL" id="BNJK01000001">
    <property type="protein sequence ID" value="GHO91983.1"/>
    <property type="molecule type" value="Genomic_DNA"/>
</dbReference>
<evidence type="ECO:0000259" key="7">
    <source>
        <dbReference type="PROSITE" id="PS50075"/>
    </source>
</evidence>
<dbReference type="Pfam" id="PF13193">
    <property type="entry name" value="AMP-binding_C"/>
    <property type="match status" value="1"/>
</dbReference>
<dbReference type="Gene3D" id="3.30.559.30">
    <property type="entry name" value="Nonribosomal peptide synthetase, condensation domain"/>
    <property type="match status" value="1"/>
</dbReference>
<dbReference type="FunFam" id="3.40.50.980:FF:000002">
    <property type="entry name" value="Enterobactin synthetase component F"/>
    <property type="match status" value="1"/>
</dbReference>
<dbReference type="InterPro" id="IPR036736">
    <property type="entry name" value="ACP-like_sf"/>
</dbReference>
<evidence type="ECO:0000256" key="1">
    <source>
        <dbReference type="ARBA" id="ARBA00001957"/>
    </source>
</evidence>
<dbReference type="FunFam" id="3.30.300.30:FF:000010">
    <property type="entry name" value="Enterobactin synthetase component F"/>
    <property type="match status" value="1"/>
</dbReference>
<gene>
    <name evidence="8" type="ORF">KSF_020310</name>
</gene>
<comment type="caution">
    <text evidence="8">The sequence shown here is derived from an EMBL/GenBank/DDBJ whole genome shotgun (WGS) entry which is preliminary data.</text>
</comment>
<comment type="cofactor">
    <cofactor evidence="1">
        <name>pantetheine 4'-phosphate</name>
        <dbReference type="ChEBI" id="CHEBI:47942"/>
    </cofactor>
</comment>
<evidence type="ECO:0000313" key="9">
    <source>
        <dbReference type="Proteomes" id="UP000597444"/>
    </source>
</evidence>
<dbReference type="InterPro" id="IPR045851">
    <property type="entry name" value="AMP-bd_C_sf"/>
</dbReference>
<dbReference type="PANTHER" id="PTHR45527">
    <property type="entry name" value="NONRIBOSOMAL PEPTIDE SYNTHETASE"/>
    <property type="match status" value="1"/>
</dbReference>
<evidence type="ECO:0000256" key="3">
    <source>
        <dbReference type="ARBA" id="ARBA00022450"/>
    </source>
</evidence>
<dbReference type="FunFam" id="1.10.1200.10:FF:000005">
    <property type="entry name" value="Nonribosomal peptide synthetase 1"/>
    <property type="match status" value="1"/>
</dbReference>
<dbReference type="Gene3D" id="1.10.1200.10">
    <property type="entry name" value="ACP-like"/>
    <property type="match status" value="1"/>
</dbReference>
<dbReference type="FunFam" id="3.40.50.980:FF:000001">
    <property type="entry name" value="Non-ribosomal peptide synthetase"/>
    <property type="match status" value="1"/>
</dbReference>
<dbReference type="InterPro" id="IPR000873">
    <property type="entry name" value="AMP-dep_synth/lig_dom"/>
</dbReference>
<dbReference type="InterPro" id="IPR025110">
    <property type="entry name" value="AMP-bd_C"/>
</dbReference>
<keyword evidence="3" id="KW-0596">Phosphopantetheine</keyword>
<dbReference type="InterPro" id="IPR023213">
    <property type="entry name" value="CAT-like_dom_sf"/>
</dbReference>
<dbReference type="CDD" id="cd19531">
    <property type="entry name" value="LCL_NRPS-like"/>
    <property type="match status" value="1"/>
</dbReference>
<dbReference type="SUPFAM" id="SSF56801">
    <property type="entry name" value="Acetyl-CoA synthetase-like"/>
    <property type="match status" value="1"/>
</dbReference>
<dbReference type="PANTHER" id="PTHR45527:SF1">
    <property type="entry name" value="FATTY ACID SYNTHASE"/>
    <property type="match status" value="1"/>
</dbReference>
<dbReference type="GO" id="GO:0005829">
    <property type="term" value="C:cytosol"/>
    <property type="evidence" value="ECO:0007669"/>
    <property type="project" value="TreeGrafter"/>
</dbReference>
<dbReference type="InterPro" id="IPR010071">
    <property type="entry name" value="AA_adenyl_dom"/>
</dbReference>
<dbReference type="InterPro" id="IPR016039">
    <property type="entry name" value="Thiolase-like"/>
</dbReference>
<protein>
    <recommendedName>
        <fullName evidence="7">Carrier domain-containing protein</fullName>
    </recommendedName>
</protein>
<dbReference type="Pfam" id="PF08545">
    <property type="entry name" value="ACP_syn_III"/>
    <property type="match status" value="1"/>
</dbReference>
<keyword evidence="9" id="KW-1185">Reference proteome</keyword>
<dbReference type="Gene3D" id="3.40.47.10">
    <property type="match status" value="4"/>
</dbReference>
<dbReference type="Pfam" id="PF00501">
    <property type="entry name" value="AMP-binding"/>
    <property type="match status" value="1"/>
</dbReference>
<dbReference type="PROSITE" id="PS50075">
    <property type="entry name" value="CARRIER"/>
    <property type="match status" value="1"/>
</dbReference>
<evidence type="ECO:0000256" key="6">
    <source>
        <dbReference type="SAM" id="MobiDB-lite"/>
    </source>
</evidence>
<evidence type="ECO:0000256" key="5">
    <source>
        <dbReference type="ARBA" id="ARBA00022679"/>
    </source>
</evidence>
<dbReference type="Gene3D" id="3.30.300.30">
    <property type="match status" value="1"/>
</dbReference>
<dbReference type="InterPro" id="IPR001242">
    <property type="entry name" value="Condensation_dom"/>
</dbReference>
<dbReference type="Pfam" id="PF00550">
    <property type="entry name" value="PP-binding"/>
    <property type="match status" value="1"/>
</dbReference>
<keyword evidence="5" id="KW-0808">Transferase</keyword>
<reference evidence="8" key="1">
    <citation type="submission" date="2020-10" db="EMBL/GenBank/DDBJ databases">
        <title>Taxonomic study of unclassified bacteria belonging to the class Ktedonobacteria.</title>
        <authorList>
            <person name="Yabe S."/>
            <person name="Wang C.M."/>
            <person name="Zheng Y."/>
            <person name="Sakai Y."/>
            <person name="Cavaletti L."/>
            <person name="Monciardini P."/>
            <person name="Donadio S."/>
        </authorList>
    </citation>
    <scope>NUCLEOTIDE SEQUENCE</scope>
    <source>
        <strain evidence="8">ID150040</strain>
    </source>
</reference>
<dbReference type="CDD" id="cd17646">
    <property type="entry name" value="A_NRPS_AB3403-like"/>
    <property type="match status" value="1"/>
</dbReference>
<name>A0A8J3IEA2_9CHLR</name>
<dbReference type="InterPro" id="IPR013747">
    <property type="entry name" value="ACP_syn_III_C"/>
</dbReference>
<sequence length="1834" mass="203185">MNEASKNFAHLSPDEKRALLARLLREKAKNAQPPAGNGAHTSSHGVDVSPPNGKTGEVKQWGALSQGQRALWFLYRLAPNSAAYNLLYSARVSSALDIPTLQRSLQALVRRYSILTATYTMQDGEPVQRFHPDQEVWAEVIDASTWSKEELDQRLYKEGNRPFDLEKGPILRIQLFQRSAQEAILVLTVHHIALDFWSLDILMDELYLLYAAERAGTQAPLPPPGPPFTEYVKWQGEMLAGREGEQHWAYWQEKLAGDLPMLSLPTDRPRPPVQTYGGASHSFPLSDTLTKQLRALASTEKVTLYMIVLAAFKTLLYRYTHQEDILVGTPMLGRSRADLERIVGYLVNPTVLRTDLAGNPTFRTLLSRVRQTVVGALDHQDFPFALLVERLQPKRDPSYSPLFQSLFIWDKPRSRNEQTLALPGIPTQLTQQLKLEPYLMGQQGAPFDITLTIFEVDGSLSADFRYNVDLFDAATIARMEQHFVTLLEGAVAQPDQPILNLSLLSEGERQQILVEWNRTERAYPEQATIHQLIEEQVERTPDAEAVTFEGTALSYSELNRRANLLARDLQELGVGPDVLVGVCMERSLEMVVALLGILKAGGAYVPLDPAYPQERLVYMIEDSSVPVLLTQSTIAEQLPRIDAHLLRLDANWGAASTEQLANSASAVQPDHLMYMIYTSGSTGKPKGVMNNHRGLVNRLYWMQQEYQLTGADRVMQKTPFSFDVSGWEFFWPLLTGACLVVARPGGQQDPAYLASLIAEQRVTTIHFVPSMLHAFLQEPHIERCNSLKRVICSGEALPFDLQERFFALLDAELHNLYGPTEAAIDVTYWACQRESRDLVVPIGRPIANTQIYILDEAMQPVAVGIPGELYIGGIGVARGYHNRPELTAEKFIRDPFSQKEGARLFKTGDLVRYRVDGAVEFLGRIDYQVKIRGFRIELGEIEAVLSQHAAVKEVVVVAREDTPGNKRLIAYLVPTQATAVSKDGDAPVVLAPHEAGLSIEELRGFLKDKLPFYMVPAAFIFLDAMPLLPNGKVNRKALPTPDMSRPELEEAYLAPRTPTEEKLTRIWSEVLGLEKIGIRDNYFDLGGASIQSLDIIAKAGEAGLQVALESLFEFQTIEELAAAIDDGNAAPSEPANVTTGSETAPEAPVQVAPTKTVEPTIQPDQNTIIESLGVYLPPKVVTTDELLQGCVKPIRFPLARLSGIKSRRMAGETEFSIDLAKKAIADCLEKSKYNPEDIDMLICGNISRYNRPNISISFEPSNAIQLQRYFGFTNAIVFDVDNACTGLFTAMEIIDAFLKAGLIRRGIAVSGEYISHIALTAQKELEGFMDSRLACLTVGDAGAAVILERTPDTRVGFHDFELFTLGSYSRDCIGKATDQPHGGGIMYTDAVRVSAVNMKYAVAHAAQVIARSGWSHDAFQHIIIHQTSSTTIRDAAREINSYFGKEVCTQENVINNIAERGNTATTTQMVAIMDHIHSNRIQSGDNVVLGITGSGATIGSAIYTFDDLPDRIRRIEAGEYVPEKVVSSEPHVRPLLPATQRIRVESIGTVPLGAEVKKEVFELGRVAGENCLAASSYERNDIDLVLYAGVYRDELTCEPAIASILEGDLKINDAIETPEEKKTFALDVFNGAVGFLNACYAAIGMIRGERANNALVLAAEIENNREIYPSELLGVEETGSALILDKSPDGTTGFGNFVFKYFTDYIEAFDAHSELRNGRMTMRYVQDPRLEEYYLQCIQETVGELLAIEELDLSQIKVVLPPQISTGFIDALSAAMHVEREKFVDVQSQHNLLTSSLPYALQYAREHHLVQHGDIALLISVGSGLQVGCATYYF</sequence>
<keyword evidence="4" id="KW-0597">Phosphoprotein</keyword>
<dbReference type="Proteomes" id="UP000597444">
    <property type="component" value="Unassembled WGS sequence"/>
</dbReference>